<feature type="compositionally biased region" description="Gly residues" evidence="1">
    <location>
        <begin position="45"/>
        <end position="58"/>
    </location>
</feature>
<dbReference type="OrthoDB" id="3170343at2759"/>
<accession>A0A1X6NAW7</accession>
<reference evidence="2 3" key="1">
    <citation type="submission" date="2017-04" db="EMBL/GenBank/DDBJ databases">
        <title>Genome Sequence of the Model Brown-Rot Fungus Postia placenta SB12.</title>
        <authorList>
            <consortium name="DOE Joint Genome Institute"/>
            <person name="Gaskell J."/>
            <person name="Kersten P."/>
            <person name="Larrondo L.F."/>
            <person name="Canessa P."/>
            <person name="Martinez D."/>
            <person name="Hibbett D."/>
            <person name="Schmoll M."/>
            <person name="Kubicek C.P."/>
            <person name="Martinez A.T."/>
            <person name="Yadav J."/>
            <person name="Master E."/>
            <person name="Magnuson J.K."/>
            <person name="James T."/>
            <person name="Yaver D."/>
            <person name="Berka R."/>
            <person name="Labutti K."/>
            <person name="Lipzen A."/>
            <person name="Aerts A."/>
            <person name="Barry K."/>
            <person name="Henrissat B."/>
            <person name="Blanchette R."/>
            <person name="Grigoriev I."/>
            <person name="Cullen D."/>
        </authorList>
    </citation>
    <scope>NUCLEOTIDE SEQUENCE [LARGE SCALE GENOMIC DNA]</scope>
    <source>
        <strain evidence="2 3">MAD-698-R-SB12</strain>
    </source>
</reference>
<gene>
    <name evidence="2" type="ORF">POSPLADRAFT_1052423</name>
</gene>
<feature type="compositionally biased region" description="Polar residues" evidence="1">
    <location>
        <begin position="92"/>
        <end position="106"/>
    </location>
</feature>
<dbReference type="RefSeq" id="XP_024342545.1">
    <property type="nucleotide sequence ID" value="XM_024480271.1"/>
</dbReference>
<evidence type="ECO:0000313" key="3">
    <source>
        <dbReference type="Proteomes" id="UP000194127"/>
    </source>
</evidence>
<keyword evidence="3" id="KW-1185">Reference proteome</keyword>
<proteinExistence type="predicted"/>
<evidence type="ECO:0008006" key="4">
    <source>
        <dbReference type="Google" id="ProtNLM"/>
    </source>
</evidence>
<feature type="compositionally biased region" description="Basic and acidic residues" evidence="1">
    <location>
        <begin position="136"/>
        <end position="152"/>
    </location>
</feature>
<dbReference type="EMBL" id="KZ110592">
    <property type="protein sequence ID" value="OSX65751.1"/>
    <property type="molecule type" value="Genomic_DNA"/>
</dbReference>
<dbReference type="AlphaFoldDB" id="A0A1X6NAW7"/>
<evidence type="ECO:0000313" key="2">
    <source>
        <dbReference type="EMBL" id="OSX65751.1"/>
    </source>
</evidence>
<evidence type="ECO:0000256" key="1">
    <source>
        <dbReference type="SAM" id="MobiDB-lite"/>
    </source>
</evidence>
<dbReference type="Proteomes" id="UP000194127">
    <property type="component" value="Unassembled WGS sequence"/>
</dbReference>
<feature type="compositionally biased region" description="Basic and acidic residues" evidence="1">
    <location>
        <begin position="23"/>
        <end position="33"/>
    </location>
</feature>
<name>A0A1X6NAW7_9APHY</name>
<protein>
    <recommendedName>
        <fullName evidence="4">CsbD-like domain-containing protein</fullName>
    </recommendedName>
</protein>
<organism evidence="2 3">
    <name type="scientific">Postia placenta MAD-698-R-SB12</name>
    <dbReference type="NCBI Taxonomy" id="670580"/>
    <lineage>
        <taxon>Eukaryota</taxon>
        <taxon>Fungi</taxon>
        <taxon>Dikarya</taxon>
        <taxon>Basidiomycota</taxon>
        <taxon>Agaricomycotina</taxon>
        <taxon>Agaricomycetes</taxon>
        <taxon>Polyporales</taxon>
        <taxon>Adustoporiaceae</taxon>
        <taxon>Rhodonia</taxon>
    </lineage>
</organism>
<sequence length="152" mass="15956">MVSRSLRIIGAEWQTQAGNVRYDGGHRQQDRRGPGLQTPLYQGNEGSGIQGGRQGQGWQGDRQWDLSPSDNYGDPGSQDDNVSGGAYGTGRNLGSATTQNEQTADDSTGGPGGPGGKPSSVQRLKGGAQEAAGKATRNEGLVERGQQEKSER</sequence>
<dbReference type="GeneID" id="36325221"/>
<feature type="region of interest" description="Disordered" evidence="1">
    <location>
        <begin position="13"/>
        <end position="152"/>
    </location>
</feature>